<evidence type="ECO:0000313" key="8">
    <source>
        <dbReference type="Proteomes" id="UP001524944"/>
    </source>
</evidence>
<keyword evidence="8" id="KW-1185">Reference proteome</keyword>
<feature type="transmembrane region" description="Helical" evidence="5">
    <location>
        <begin position="297"/>
        <end position="317"/>
    </location>
</feature>
<dbReference type="RefSeq" id="WP_257913142.1">
    <property type="nucleotide sequence ID" value="NZ_JANPWE010000003.1"/>
</dbReference>
<comment type="subcellular location">
    <subcellularLocation>
        <location evidence="5">Cell membrane</location>
        <topology evidence="5">Multi-pass membrane protein</topology>
    </subcellularLocation>
</comment>
<keyword evidence="1 5" id="KW-1003">Cell membrane</keyword>
<evidence type="ECO:0000256" key="3">
    <source>
        <dbReference type="ARBA" id="ARBA00022989"/>
    </source>
</evidence>
<feature type="transmembrane region" description="Helical" evidence="5">
    <location>
        <begin position="173"/>
        <end position="199"/>
    </location>
</feature>
<comment type="caution">
    <text evidence="7">The sequence shown here is derived from an EMBL/GenBank/DDBJ whole genome shotgun (WGS) entry which is preliminary data.</text>
</comment>
<dbReference type="Proteomes" id="UP001524944">
    <property type="component" value="Unassembled WGS sequence"/>
</dbReference>
<reference evidence="7 8" key="1">
    <citation type="submission" date="2022-08" db="EMBL/GenBank/DDBJ databases">
        <title>Proteogenomics of the novel Dehalobacterium formicoaceticum strain EZ94 highlights a key role of methyltransferases during anaerobic dichloromethane degradation.</title>
        <authorList>
            <person name="Wasmund K."/>
        </authorList>
    </citation>
    <scope>NUCLEOTIDE SEQUENCE [LARGE SCALE GENOMIC DNA]</scope>
    <source>
        <strain evidence="7 8">EZ94</strain>
    </source>
</reference>
<feature type="transmembrane region" description="Helical" evidence="5">
    <location>
        <begin position="49"/>
        <end position="72"/>
    </location>
</feature>
<evidence type="ECO:0000313" key="7">
    <source>
        <dbReference type="EMBL" id="MCR6545469.1"/>
    </source>
</evidence>
<evidence type="ECO:0000256" key="2">
    <source>
        <dbReference type="ARBA" id="ARBA00022692"/>
    </source>
</evidence>
<comment type="similarity">
    <text evidence="5">Belongs to the UPF0182 family.</text>
</comment>
<name>A0ABT1Y6C9_9FIRM</name>
<dbReference type="PANTHER" id="PTHR39344:SF1">
    <property type="entry name" value="UPF0182 PROTEIN SLL1060"/>
    <property type="match status" value="1"/>
</dbReference>
<feature type="transmembrane region" description="Helical" evidence="5">
    <location>
        <begin position="113"/>
        <end position="134"/>
    </location>
</feature>
<organism evidence="7 8">
    <name type="scientific">Dehalobacterium formicoaceticum</name>
    <dbReference type="NCBI Taxonomy" id="51515"/>
    <lineage>
        <taxon>Bacteria</taxon>
        <taxon>Bacillati</taxon>
        <taxon>Bacillota</taxon>
        <taxon>Clostridia</taxon>
        <taxon>Eubacteriales</taxon>
        <taxon>Peptococcaceae</taxon>
        <taxon>Dehalobacterium</taxon>
    </lineage>
</organism>
<sequence length="919" mass="104736">MKKFNLLHIFAILILLLAAIKITSGFYVDYLWFDDLGYRQLFTTPIIAKLLIGVLSFIIFFLILFGMGFITYKTYQGANQEHPGFWSRFPSFFKKQHNENGTIDITPPVNKKFVILIIFLASLFLSLMLALQTVQSGWMQLLQFFNATPFGETDPIFNMDISFFVFKMPFYSFVLNSLTSSLTLILLAGVFFFSFSGLIRIKGNIFKRGSLLIPRSIRRFWSILIGVLFILFALQRIIAMFGVVYAQTGYVYGAGYSDVHVTIPLSIALAVVALICGVASFIFFFKNDHRLLTRPILFYLLVGIAGTGVLGLVQYTVNNNEFVREKPYIEREIKYTRMAYGLEDVIDKEYPGTETITWEHIQNNRSTIENVRLNDPRPLKTVLSQNQGLRYYYYFNDIDIDRYLIDDKYRQVFLSTREISQKSLTEEDAGTFVNLTMKFTHGYGLSATLANEIDESGYARLIVKNIPPQSLVQGIDIQEPRIYFGELTTDPQYGYVIGNTAAKEFDYPEGNSNVENVYQGSTGLEMAGINKLFLSAYFNTPRFYIAREINNDSKLLMRRNIVERVSTLMPYLKYDQDPYIVVGEDGKLYWMLDAYSHSNRFPYSAPAGDVNYIRNSVKVVIDAYHGTVDFYAFDPDDPVLKTVSAIFPGVFKDADTMPDFLKTHIRYPEDLFNIQSRILLNFHVTNPSVFYNREDTWDIAKKVDGAETSSTEPYYSVMKLPDEAESEFVLTLPFTPASREDRDRNNMVAWLAARNDGKNYGQLVLYHMPKNVEVQGPLMIDSMIDQNTTIAGKLTLWGQGGSEIIRGNLMTVPIDGGFIYVEPIYIKAAQQGTSIPQMQAIVFAVDKKIIMVETNSLDEAIREFFGQKGLPEEPAPGTPEPDQGKPGEPQVVQPKESILKKLEILKQQIIELEEEIKSM</sequence>
<accession>A0ABT1Y6C9</accession>
<dbReference type="HAMAP" id="MF_01600">
    <property type="entry name" value="UPF0182"/>
    <property type="match status" value="1"/>
</dbReference>
<comment type="caution">
    <text evidence="5">Lacks conserved residue(s) required for the propagation of feature annotation.</text>
</comment>
<dbReference type="InterPro" id="IPR005372">
    <property type="entry name" value="UPF0182"/>
</dbReference>
<evidence type="ECO:0000256" key="5">
    <source>
        <dbReference type="HAMAP-Rule" id="MF_01600"/>
    </source>
</evidence>
<dbReference type="Pfam" id="PF03699">
    <property type="entry name" value="UPF0182"/>
    <property type="match status" value="1"/>
</dbReference>
<evidence type="ECO:0000256" key="6">
    <source>
        <dbReference type="SAM" id="MobiDB-lite"/>
    </source>
</evidence>
<protein>
    <recommendedName>
        <fullName evidence="5">UPF0182 protein NVS47_08055</fullName>
    </recommendedName>
</protein>
<feature type="transmembrane region" description="Helical" evidence="5">
    <location>
        <begin position="265"/>
        <end position="285"/>
    </location>
</feature>
<gene>
    <name evidence="7" type="ORF">NVS47_08055</name>
</gene>
<evidence type="ECO:0000256" key="1">
    <source>
        <dbReference type="ARBA" id="ARBA00022475"/>
    </source>
</evidence>
<feature type="region of interest" description="Disordered" evidence="6">
    <location>
        <begin position="868"/>
        <end position="892"/>
    </location>
</feature>
<keyword evidence="4 5" id="KW-0472">Membrane</keyword>
<dbReference type="PANTHER" id="PTHR39344">
    <property type="entry name" value="UPF0182 PROTEIN SLL1060"/>
    <property type="match status" value="1"/>
</dbReference>
<evidence type="ECO:0000256" key="4">
    <source>
        <dbReference type="ARBA" id="ARBA00023136"/>
    </source>
</evidence>
<dbReference type="EMBL" id="JANPWE010000003">
    <property type="protein sequence ID" value="MCR6545469.1"/>
    <property type="molecule type" value="Genomic_DNA"/>
</dbReference>
<feature type="transmembrane region" description="Helical" evidence="5">
    <location>
        <begin position="220"/>
        <end position="245"/>
    </location>
</feature>
<keyword evidence="2 5" id="KW-0812">Transmembrane</keyword>
<keyword evidence="3 5" id="KW-1133">Transmembrane helix</keyword>
<proteinExistence type="inferred from homology"/>